<reference evidence="1 2" key="2">
    <citation type="submission" date="2020-01" db="EMBL/GenBank/DDBJ databases">
        <title>Microvirga sp. nov., an arsenate reduction bacterium isolated from Tibet hotspring sediments.</title>
        <authorList>
            <person name="Xian W.-D."/>
            <person name="Li W.-J."/>
        </authorList>
    </citation>
    <scope>NUCLEOTIDE SEQUENCE [LARGE SCALE GENOMIC DNA]</scope>
    <source>
        <strain evidence="1 2">KCTC 23863</strain>
    </source>
</reference>
<gene>
    <name evidence="1" type="ORF">GR328_12730</name>
</gene>
<accession>A0A7X3MS95</accession>
<dbReference type="InterPro" id="IPR009078">
    <property type="entry name" value="Ferritin-like_SF"/>
</dbReference>
<dbReference type="InterPro" id="IPR012347">
    <property type="entry name" value="Ferritin-like"/>
</dbReference>
<name>A0A7X3MS95_9HYPH</name>
<keyword evidence="2" id="KW-1185">Reference proteome</keyword>
<protein>
    <submittedName>
        <fullName evidence="1">DUF892 family protein</fullName>
    </submittedName>
</protein>
<organism evidence="1 2">
    <name type="scientific">Microvirga makkahensis</name>
    <dbReference type="NCBI Taxonomy" id="1128670"/>
    <lineage>
        <taxon>Bacteria</taxon>
        <taxon>Pseudomonadati</taxon>
        <taxon>Pseudomonadota</taxon>
        <taxon>Alphaproteobacteria</taxon>
        <taxon>Hyphomicrobiales</taxon>
        <taxon>Methylobacteriaceae</taxon>
        <taxon>Microvirga</taxon>
    </lineage>
</organism>
<dbReference type="CDD" id="cd00657">
    <property type="entry name" value="Ferritin_like"/>
    <property type="match status" value="1"/>
</dbReference>
<evidence type="ECO:0000313" key="1">
    <source>
        <dbReference type="EMBL" id="MXQ12311.1"/>
    </source>
</evidence>
<dbReference type="AlphaFoldDB" id="A0A7X3MS95"/>
<reference evidence="1 2" key="1">
    <citation type="submission" date="2019-12" db="EMBL/GenBank/DDBJ databases">
        <authorList>
            <person name="Yuan C.-G."/>
        </authorList>
    </citation>
    <scope>NUCLEOTIDE SEQUENCE [LARGE SCALE GENOMIC DNA]</scope>
    <source>
        <strain evidence="1 2">KCTC 23863</strain>
    </source>
</reference>
<sequence length="180" mass="19610">MRQTGNATVLLWLRDAHAMESQSVQMLTTQLPSLIGFPAFHESVKAHAELSREQRDRLGARIAELGQASSLLRDGFGMALGLTAPMMIAALPDNVVRSAVTNYAFEHLEIGTYRALIGLAEQAGDRETRKLAEFILAQELEMAAWLEEHLAAIAGEVLPRATAVHEAFFPFGGMVPPMGL</sequence>
<dbReference type="InterPro" id="IPR010287">
    <property type="entry name" value="DUF892_YciF-like"/>
</dbReference>
<dbReference type="RefSeq" id="WP_160884908.1">
    <property type="nucleotide sequence ID" value="NZ_WURB01000008.1"/>
</dbReference>
<dbReference type="OrthoDB" id="7273732at2"/>
<dbReference type="SUPFAM" id="SSF47240">
    <property type="entry name" value="Ferritin-like"/>
    <property type="match status" value="1"/>
</dbReference>
<dbReference type="EMBL" id="WURB01000008">
    <property type="protein sequence ID" value="MXQ12311.1"/>
    <property type="molecule type" value="Genomic_DNA"/>
</dbReference>
<dbReference type="Gene3D" id="1.20.1260.10">
    <property type="match status" value="1"/>
</dbReference>
<comment type="caution">
    <text evidence="1">The sequence shown here is derived from an EMBL/GenBank/DDBJ whole genome shotgun (WGS) entry which is preliminary data.</text>
</comment>
<evidence type="ECO:0000313" key="2">
    <source>
        <dbReference type="Proteomes" id="UP000436483"/>
    </source>
</evidence>
<dbReference type="Pfam" id="PF05974">
    <property type="entry name" value="DUF892"/>
    <property type="match status" value="1"/>
</dbReference>
<dbReference type="Proteomes" id="UP000436483">
    <property type="component" value="Unassembled WGS sequence"/>
</dbReference>
<proteinExistence type="predicted"/>